<keyword evidence="2" id="KW-1185">Reference proteome</keyword>
<dbReference type="EMBL" id="LXQA011072105">
    <property type="protein sequence ID" value="MCI83652.1"/>
    <property type="molecule type" value="Genomic_DNA"/>
</dbReference>
<dbReference type="Proteomes" id="UP000265520">
    <property type="component" value="Unassembled WGS sequence"/>
</dbReference>
<sequence length="60" mass="6707">QGITVENRSGPRRSCSKNAVEMQLGRRCERRSLEADNGTASVDATEVSWVTLIRSAQNWE</sequence>
<proteinExistence type="predicted"/>
<name>A0A392V866_9FABA</name>
<dbReference type="AlphaFoldDB" id="A0A392V866"/>
<evidence type="ECO:0000313" key="2">
    <source>
        <dbReference type="Proteomes" id="UP000265520"/>
    </source>
</evidence>
<organism evidence="1 2">
    <name type="scientific">Trifolium medium</name>
    <dbReference type="NCBI Taxonomy" id="97028"/>
    <lineage>
        <taxon>Eukaryota</taxon>
        <taxon>Viridiplantae</taxon>
        <taxon>Streptophyta</taxon>
        <taxon>Embryophyta</taxon>
        <taxon>Tracheophyta</taxon>
        <taxon>Spermatophyta</taxon>
        <taxon>Magnoliopsida</taxon>
        <taxon>eudicotyledons</taxon>
        <taxon>Gunneridae</taxon>
        <taxon>Pentapetalae</taxon>
        <taxon>rosids</taxon>
        <taxon>fabids</taxon>
        <taxon>Fabales</taxon>
        <taxon>Fabaceae</taxon>
        <taxon>Papilionoideae</taxon>
        <taxon>50 kb inversion clade</taxon>
        <taxon>NPAAA clade</taxon>
        <taxon>Hologalegina</taxon>
        <taxon>IRL clade</taxon>
        <taxon>Trifolieae</taxon>
        <taxon>Trifolium</taxon>
    </lineage>
</organism>
<reference evidence="1 2" key="1">
    <citation type="journal article" date="2018" name="Front. Plant Sci.">
        <title>Red Clover (Trifolium pratense) and Zigzag Clover (T. medium) - A Picture of Genomic Similarities and Differences.</title>
        <authorList>
            <person name="Dluhosova J."/>
            <person name="Istvanek J."/>
            <person name="Nedelnik J."/>
            <person name="Repkova J."/>
        </authorList>
    </citation>
    <scope>NUCLEOTIDE SEQUENCE [LARGE SCALE GENOMIC DNA]</scope>
    <source>
        <strain evidence="2">cv. 10/8</strain>
        <tissue evidence="1">Leaf</tissue>
    </source>
</reference>
<accession>A0A392V866</accession>
<evidence type="ECO:0000313" key="1">
    <source>
        <dbReference type="EMBL" id="MCI83652.1"/>
    </source>
</evidence>
<comment type="caution">
    <text evidence="1">The sequence shown here is derived from an EMBL/GenBank/DDBJ whole genome shotgun (WGS) entry which is preliminary data.</text>
</comment>
<feature type="non-terminal residue" evidence="1">
    <location>
        <position position="1"/>
    </location>
</feature>
<protein>
    <submittedName>
        <fullName evidence="1">Uncharacterized protein</fullName>
    </submittedName>
</protein>